<comment type="caution">
    <text evidence="1">The sequence shown here is derived from an EMBL/GenBank/DDBJ whole genome shotgun (WGS) entry which is preliminary data.</text>
</comment>
<dbReference type="Gene3D" id="3.40.50.2000">
    <property type="entry name" value="Glycogen Phosphorylase B"/>
    <property type="match status" value="1"/>
</dbReference>
<evidence type="ECO:0000313" key="2">
    <source>
        <dbReference type="Proteomes" id="UP000225706"/>
    </source>
</evidence>
<dbReference type="PANTHER" id="PTHR35450:SF2">
    <property type="entry name" value="REVERSE TRANSCRIPTASE DOMAIN-CONTAINING PROTEIN"/>
    <property type="match status" value="1"/>
</dbReference>
<dbReference type="PANTHER" id="PTHR35450">
    <property type="entry name" value="REVERSE TRANSCRIPTASE DOMAIN-CONTAINING PROTEIN"/>
    <property type="match status" value="1"/>
</dbReference>
<dbReference type="SUPFAM" id="SSF53756">
    <property type="entry name" value="UDP-Glycosyltransferase/glycogen phosphorylase"/>
    <property type="match status" value="1"/>
</dbReference>
<dbReference type="Pfam" id="PF20706">
    <property type="entry name" value="GT4-conflict"/>
    <property type="match status" value="1"/>
</dbReference>
<name>A0A2B4REG0_STYPI</name>
<dbReference type="GO" id="GO:0016740">
    <property type="term" value="F:transferase activity"/>
    <property type="evidence" value="ECO:0007669"/>
    <property type="project" value="UniProtKB-KW"/>
</dbReference>
<dbReference type="Proteomes" id="UP000225706">
    <property type="component" value="Unassembled WGS sequence"/>
</dbReference>
<dbReference type="OrthoDB" id="5952753at2759"/>
<dbReference type="STRING" id="50429.A0A2B4REG0"/>
<gene>
    <name evidence="1" type="primary">mshA</name>
    <name evidence="1" type="ORF">AWC38_SpisGene20238</name>
</gene>
<accession>A0A2B4REG0</accession>
<proteinExistence type="predicted"/>
<organism evidence="1 2">
    <name type="scientific">Stylophora pistillata</name>
    <name type="common">Smooth cauliflower coral</name>
    <dbReference type="NCBI Taxonomy" id="50429"/>
    <lineage>
        <taxon>Eukaryota</taxon>
        <taxon>Metazoa</taxon>
        <taxon>Cnidaria</taxon>
        <taxon>Anthozoa</taxon>
        <taxon>Hexacorallia</taxon>
        <taxon>Scleractinia</taxon>
        <taxon>Astrocoeniina</taxon>
        <taxon>Pocilloporidae</taxon>
        <taxon>Stylophora</taxon>
    </lineage>
</organism>
<protein>
    <submittedName>
        <fullName evidence="1">D-inositol 3-phosphate glycosyltransferase</fullName>
    </submittedName>
</protein>
<keyword evidence="2" id="KW-1185">Reference proteome</keyword>
<reference evidence="2" key="1">
    <citation type="journal article" date="2017" name="bioRxiv">
        <title>Comparative analysis of the genomes of Stylophora pistillata and Acropora digitifera provides evidence for extensive differences between species of corals.</title>
        <authorList>
            <person name="Voolstra C.R."/>
            <person name="Li Y."/>
            <person name="Liew Y.J."/>
            <person name="Baumgarten S."/>
            <person name="Zoccola D."/>
            <person name="Flot J.-F."/>
            <person name="Tambutte S."/>
            <person name="Allemand D."/>
            <person name="Aranda M."/>
        </authorList>
    </citation>
    <scope>NUCLEOTIDE SEQUENCE [LARGE SCALE GENOMIC DNA]</scope>
</reference>
<keyword evidence="1" id="KW-0808">Transferase</keyword>
<dbReference type="AlphaFoldDB" id="A0A2B4REG0"/>
<sequence>MVKEWRQRKSAIANDSKSVSAAKPNACVYVILSDTERHMKHSNAHNGVRRECSLIVKLSGVKLIESKAVLTMACSSVSITASSENEKKKHRLIDVMFLYDEWKSSKSGLTTFNREFAINLAETTTGSMKVHCYVSQSDDRDREDAKQHGVNLITAEAIPGSRDPLDWLKVPPPELQHPHVVIGHGRKLGTPPCLIVRAAKCKWLQFVHVFCEDLEKSKKTTTPAVDTIEENEEKHKMEIELCKAADAVVAVGSRLQRKYSRSLLNVKVEVITPGIFGKFSSESQLAVDRSVVKHFNVFMFGRGTFEDLYLKGYDIVANTIDSLAEQEELKVIFYQSDLVALPSRTEGFGLVSLEAICAGVPILVSGESSIAEALQKVEGGNAVIVGSDEDADEWAGKIREMSEESIERREAGAMKFPYPAEHNSPPSDHRGKASGRYSLELAIAIRAAIANASIPSQETHTSGEGEVRCRLCGKAPESVAHILSGCSALAQSKYLSRQDAALKVLFYELLYDEGVIDEIPPWYSPDKPKPVYESENVKAYWDVPIYADQQEVRCNRVDARIVNHMCKRVVTLEMSCPWVNNRTRKDEEKTLKYGPLRWELRQQFPGYEVKQYNIIMDALGGWSRELDVMMRELVGGRSTDVLRKMQRAVLSGTLNIARTFKVAV</sequence>
<dbReference type="EMBL" id="LSMT01000639">
    <property type="protein sequence ID" value="PFX15536.1"/>
    <property type="molecule type" value="Genomic_DNA"/>
</dbReference>
<evidence type="ECO:0000313" key="1">
    <source>
        <dbReference type="EMBL" id="PFX15536.1"/>
    </source>
</evidence>